<keyword evidence="2 6" id="KW-0812">Transmembrane</keyword>
<dbReference type="Pfam" id="PF07690">
    <property type="entry name" value="MFS_1"/>
    <property type="match status" value="1"/>
</dbReference>
<evidence type="ECO:0000256" key="4">
    <source>
        <dbReference type="ARBA" id="ARBA00023136"/>
    </source>
</evidence>
<feature type="transmembrane region" description="Helical" evidence="6">
    <location>
        <begin position="566"/>
        <end position="586"/>
    </location>
</feature>
<protein>
    <submittedName>
        <fullName evidence="8">MFS transporter</fullName>
    </submittedName>
</protein>
<dbReference type="Proteomes" id="UP001360953">
    <property type="component" value="Unassembled WGS sequence"/>
</dbReference>
<feature type="transmembrane region" description="Helical" evidence="6">
    <location>
        <begin position="113"/>
        <end position="132"/>
    </location>
</feature>
<dbReference type="EMBL" id="JBBPEH010000011">
    <property type="protein sequence ID" value="KAK7532067.1"/>
    <property type="molecule type" value="Genomic_DNA"/>
</dbReference>
<feature type="transmembrane region" description="Helical" evidence="6">
    <location>
        <begin position="173"/>
        <end position="196"/>
    </location>
</feature>
<sequence>MGLGILESRRMDRVPGTVLLEDEQKNQSNLIIDPNLKYDRSGPVPVILVPQPSDDPNDPLASVPRNGNWPLWWRDIILFILSLVSVIAATLSSLLAANTLTLSLYFGRDFTDMALLTGYHLLGVGLAGFMFVPSARVWGKRHAFLIGSVIVVLSSAWGGASGTSYKSLLWARIFQGIGLAPFEALVNACVGDLYYVHERGKRMALSNMALFGGAFFTPVIVGKMTETIGWEWSFYCVAIISGALLPAVIFLCPETAYVRSNKLNTDFAQSSANESRTGGIGLGEETGHELEAPSLRVEQDSDRKDSLSRSREDTASMDKGNAPSEHDYHHIAAAPPAPDAVSAEAGASPRFPPKATYLSTLRPFNGRKSDDSFIKLLLRPFPLFLHPGILWSCLIQGVLIGWTVMIGVVLAAVMLGPPLFFTEVQTGYMYTGAFIGALAGFGLAGVLADSVPRAMARANKGVYEPEFRTVLVVPQFVLGCAGLYGFGIVSEDTPRYGWFWPDFFFALVVAGMVIGAVASALYVVDAHRELAVEAFTAQMVFKNIFCFALTWKAYDWLVAAGVKPVFTAVASVQVVVCATTILMYVFGKRNRAFFARHDVLKMLHLW</sequence>
<dbReference type="GeneID" id="92035502"/>
<dbReference type="InterPro" id="IPR036259">
    <property type="entry name" value="MFS_trans_sf"/>
</dbReference>
<feature type="region of interest" description="Disordered" evidence="5">
    <location>
        <begin position="269"/>
        <end position="330"/>
    </location>
</feature>
<evidence type="ECO:0000256" key="5">
    <source>
        <dbReference type="SAM" id="MobiDB-lite"/>
    </source>
</evidence>
<evidence type="ECO:0000313" key="9">
    <source>
        <dbReference type="Proteomes" id="UP001360953"/>
    </source>
</evidence>
<feature type="transmembrane region" description="Helical" evidence="6">
    <location>
        <begin position="203"/>
        <end position="220"/>
    </location>
</feature>
<feature type="domain" description="Major facilitator superfamily (MFS) profile" evidence="7">
    <location>
        <begin position="77"/>
        <end position="606"/>
    </location>
</feature>
<comment type="caution">
    <text evidence="8">The sequence shown here is derived from an EMBL/GenBank/DDBJ whole genome shotgun (WGS) entry which is preliminary data.</text>
</comment>
<organism evidence="8 9">
    <name type="scientific">Phyllosticta citribraziliensis</name>
    <dbReference type="NCBI Taxonomy" id="989973"/>
    <lineage>
        <taxon>Eukaryota</taxon>
        <taxon>Fungi</taxon>
        <taxon>Dikarya</taxon>
        <taxon>Ascomycota</taxon>
        <taxon>Pezizomycotina</taxon>
        <taxon>Dothideomycetes</taxon>
        <taxon>Dothideomycetes incertae sedis</taxon>
        <taxon>Botryosphaeriales</taxon>
        <taxon>Phyllostictaceae</taxon>
        <taxon>Phyllosticta</taxon>
    </lineage>
</organism>
<feature type="compositionally biased region" description="Basic and acidic residues" evidence="5">
    <location>
        <begin position="285"/>
        <end position="316"/>
    </location>
</feature>
<dbReference type="Gene3D" id="1.20.1250.20">
    <property type="entry name" value="MFS general substrate transporter like domains"/>
    <property type="match status" value="1"/>
</dbReference>
<comment type="subcellular location">
    <subcellularLocation>
        <location evidence="1">Membrane</location>
        <topology evidence="1">Multi-pass membrane protein</topology>
    </subcellularLocation>
</comment>
<feature type="transmembrane region" description="Helical" evidence="6">
    <location>
        <begin position="389"/>
        <end position="415"/>
    </location>
</feature>
<dbReference type="InterPro" id="IPR011701">
    <property type="entry name" value="MFS"/>
</dbReference>
<evidence type="ECO:0000256" key="6">
    <source>
        <dbReference type="SAM" id="Phobius"/>
    </source>
</evidence>
<feature type="transmembrane region" description="Helical" evidence="6">
    <location>
        <begin position="535"/>
        <end position="554"/>
    </location>
</feature>
<dbReference type="PROSITE" id="PS50850">
    <property type="entry name" value="MFS"/>
    <property type="match status" value="1"/>
</dbReference>
<feature type="transmembrane region" description="Helical" evidence="6">
    <location>
        <begin position="76"/>
        <end position="107"/>
    </location>
</feature>
<feature type="transmembrane region" description="Helical" evidence="6">
    <location>
        <begin position="427"/>
        <end position="448"/>
    </location>
</feature>
<dbReference type="SUPFAM" id="SSF103473">
    <property type="entry name" value="MFS general substrate transporter"/>
    <property type="match status" value="1"/>
</dbReference>
<feature type="transmembrane region" description="Helical" evidence="6">
    <location>
        <begin position="469"/>
        <end position="488"/>
    </location>
</feature>
<dbReference type="InterPro" id="IPR020846">
    <property type="entry name" value="MFS_dom"/>
</dbReference>
<name>A0ABR1LEH0_9PEZI</name>
<keyword evidence="3 6" id="KW-1133">Transmembrane helix</keyword>
<proteinExistence type="predicted"/>
<dbReference type="RefSeq" id="XP_066651735.1">
    <property type="nucleotide sequence ID" value="XM_066802596.1"/>
</dbReference>
<evidence type="ECO:0000259" key="7">
    <source>
        <dbReference type="PROSITE" id="PS50850"/>
    </source>
</evidence>
<feature type="transmembrane region" description="Helical" evidence="6">
    <location>
        <begin position="503"/>
        <end position="523"/>
    </location>
</feature>
<keyword evidence="9" id="KW-1185">Reference proteome</keyword>
<evidence type="ECO:0000256" key="3">
    <source>
        <dbReference type="ARBA" id="ARBA00022989"/>
    </source>
</evidence>
<accession>A0ABR1LEH0</accession>
<dbReference type="PANTHER" id="PTHR23502:SF29">
    <property type="entry name" value="TRANSPORTER, PUTATIVE (AFU_ORTHOLOGUE AFUA_6G06680)-RELATED"/>
    <property type="match status" value="1"/>
</dbReference>
<feature type="transmembrane region" description="Helical" evidence="6">
    <location>
        <begin position="232"/>
        <end position="252"/>
    </location>
</feature>
<evidence type="ECO:0000313" key="8">
    <source>
        <dbReference type="EMBL" id="KAK7532067.1"/>
    </source>
</evidence>
<dbReference type="PANTHER" id="PTHR23502">
    <property type="entry name" value="MAJOR FACILITATOR SUPERFAMILY"/>
    <property type="match status" value="1"/>
</dbReference>
<keyword evidence="4 6" id="KW-0472">Membrane</keyword>
<evidence type="ECO:0000256" key="1">
    <source>
        <dbReference type="ARBA" id="ARBA00004141"/>
    </source>
</evidence>
<feature type="transmembrane region" description="Helical" evidence="6">
    <location>
        <begin position="144"/>
        <end position="161"/>
    </location>
</feature>
<gene>
    <name evidence="8" type="ORF">J3D65DRAFT_661332</name>
</gene>
<reference evidence="8 9" key="1">
    <citation type="submission" date="2024-04" db="EMBL/GenBank/DDBJ databases">
        <title>Phyllosticta paracitricarpa is synonymous to the EU quarantine fungus P. citricarpa based on phylogenomic analyses.</title>
        <authorList>
            <consortium name="Lawrence Berkeley National Laboratory"/>
            <person name="Van ingen-buijs V.A."/>
            <person name="Van westerhoven A.C."/>
            <person name="Haridas S."/>
            <person name="Skiadas P."/>
            <person name="Martin F."/>
            <person name="Groenewald J.Z."/>
            <person name="Crous P.W."/>
            <person name="Seidl M.F."/>
        </authorList>
    </citation>
    <scope>NUCLEOTIDE SEQUENCE [LARGE SCALE GENOMIC DNA]</scope>
    <source>
        <strain evidence="8 9">CPC 17464</strain>
    </source>
</reference>
<evidence type="ECO:0000256" key="2">
    <source>
        <dbReference type="ARBA" id="ARBA00022692"/>
    </source>
</evidence>